<evidence type="ECO:0000313" key="2">
    <source>
        <dbReference type="Proteomes" id="UP001295444"/>
    </source>
</evidence>
<gene>
    <name evidence="1" type="ORF">PECUL_23A036560</name>
</gene>
<accession>A0AAD1TCX0</accession>
<proteinExistence type="predicted"/>
<sequence length="99" mass="10901">MQLRVLQDLCRSTLAWRQSLQQVTQTLRSAKIGYKWGPSCTLLASKDECSYQLSSAVNSAMLLRKVGLISATDPEARPSCSWDISKAVPFIPRVVADTG</sequence>
<evidence type="ECO:0000313" key="1">
    <source>
        <dbReference type="EMBL" id="CAH2321638.1"/>
    </source>
</evidence>
<protein>
    <submittedName>
        <fullName evidence="1">Uncharacterized protein</fullName>
    </submittedName>
</protein>
<organism evidence="1 2">
    <name type="scientific">Pelobates cultripes</name>
    <name type="common">Western spadefoot toad</name>
    <dbReference type="NCBI Taxonomy" id="61616"/>
    <lineage>
        <taxon>Eukaryota</taxon>
        <taxon>Metazoa</taxon>
        <taxon>Chordata</taxon>
        <taxon>Craniata</taxon>
        <taxon>Vertebrata</taxon>
        <taxon>Euteleostomi</taxon>
        <taxon>Amphibia</taxon>
        <taxon>Batrachia</taxon>
        <taxon>Anura</taxon>
        <taxon>Pelobatoidea</taxon>
        <taxon>Pelobatidae</taxon>
        <taxon>Pelobates</taxon>
    </lineage>
</organism>
<name>A0AAD1TCX0_PELCU</name>
<dbReference type="AlphaFoldDB" id="A0AAD1TCX0"/>
<dbReference type="EMBL" id="OW240922">
    <property type="protein sequence ID" value="CAH2321638.1"/>
    <property type="molecule type" value="Genomic_DNA"/>
</dbReference>
<dbReference type="Proteomes" id="UP001295444">
    <property type="component" value="Chromosome 11"/>
</dbReference>
<reference evidence="1" key="1">
    <citation type="submission" date="2022-03" db="EMBL/GenBank/DDBJ databases">
        <authorList>
            <person name="Alioto T."/>
            <person name="Alioto T."/>
            <person name="Gomez Garrido J."/>
        </authorList>
    </citation>
    <scope>NUCLEOTIDE SEQUENCE</scope>
</reference>
<keyword evidence="2" id="KW-1185">Reference proteome</keyword>